<dbReference type="GO" id="GO:0016491">
    <property type="term" value="F:oxidoreductase activity"/>
    <property type="evidence" value="ECO:0007669"/>
    <property type="project" value="UniProtKB-KW"/>
</dbReference>
<dbReference type="Proteomes" id="UP000199009">
    <property type="component" value="Chromosome I"/>
</dbReference>
<dbReference type="PANTHER" id="PTHR43818">
    <property type="entry name" value="BCDNA.GH03377"/>
    <property type="match status" value="1"/>
</dbReference>
<dbReference type="EMBL" id="LT629692">
    <property type="protein sequence ID" value="SDG70174.1"/>
    <property type="molecule type" value="Genomic_DNA"/>
</dbReference>
<keyword evidence="1" id="KW-0560">Oxidoreductase</keyword>
<protein>
    <submittedName>
        <fullName evidence="5">Predicted dehydrogenase</fullName>
    </submittedName>
</protein>
<dbReference type="InterPro" id="IPR055170">
    <property type="entry name" value="GFO_IDH_MocA-like_dom"/>
</dbReference>
<evidence type="ECO:0000313" key="6">
    <source>
        <dbReference type="Proteomes" id="UP000199009"/>
    </source>
</evidence>
<proteinExistence type="predicted"/>
<dbReference type="PANTHER" id="PTHR43818:SF11">
    <property type="entry name" value="BCDNA.GH03377"/>
    <property type="match status" value="1"/>
</dbReference>
<evidence type="ECO:0000256" key="2">
    <source>
        <dbReference type="ARBA" id="ARBA00023027"/>
    </source>
</evidence>
<dbReference type="Gene3D" id="3.30.360.10">
    <property type="entry name" value="Dihydrodipicolinate Reductase, domain 2"/>
    <property type="match status" value="1"/>
</dbReference>
<dbReference type="RefSeq" id="WP_091487274.1">
    <property type="nucleotide sequence ID" value="NZ_LT629692.1"/>
</dbReference>
<dbReference type="InterPro" id="IPR036291">
    <property type="entry name" value="NAD(P)-bd_dom_sf"/>
</dbReference>
<dbReference type="InterPro" id="IPR050463">
    <property type="entry name" value="Gfo/Idh/MocA_oxidrdct_glycsds"/>
</dbReference>
<evidence type="ECO:0000259" key="3">
    <source>
        <dbReference type="Pfam" id="PF01408"/>
    </source>
</evidence>
<feature type="domain" description="GFO/IDH/MocA-like oxidoreductase" evidence="4">
    <location>
        <begin position="138"/>
        <end position="273"/>
    </location>
</feature>
<keyword evidence="6" id="KW-1185">Reference proteome</keyword>
<dbReference type="OrthoDB" id="9776544at2"/>
<dbReference type="Pfam" id="PF22725">
    <property type="entry name" value="GFO_IDH_MocA_C3"/>
    <property type="match status" value="1"/>
</dbReference>
<dbReference type="InterPro" id="IPR000683">
    <property type="entry name" value="Gfo/Idh/MocA-like_OxRdtase_N"/>
</dbReference>
<dbReference type="Gene3D" id="3.40.50.720">
    <property type="entry name" value="NAD(P)-binding Rossmann-like Domain"/>
    <property type="match status" value="1"/>
</dbReference>
<organism evidence="5 6">
    <name type="scientific">Microbacterium pygmaeum</name>
    <dbReference type="NCBI Taxonomy" id="370764"/>
    <lineage>
        <taxon>Bacteria</taxon>
        <taxon>Bacillati</taxon>
        <taxon>Actinomycetota</taxon>
        <taxon>Actinomycetes</taxon>
        <taxon>Micrococcales</taxon>
        <taxon>Microbacteriaceae</taxon>
        <taxon>Microbacterium</taxon>
    </lineage>
</organism>
<keyword evidence="2" id="KW-0520">NAD</keyword>
<dbReference type="SUPFAM" id="SSF51735">
    <property type="entry name" value="NAD(P)-binding Rossmann-fold domains"/>
    <property type="match status" value="1"/>
</dbReference>
<dbReference type="AlphaFoldDB" id="A0A1G7WEB1"/>
<evidence type="ECO:0000259" key="4">
    <source>
        <dbReference type="Pfam" id="PF22725"/>
    </source>
</evidence>
<dbReference type="Pfam" id="PF01408">
    <property type="entry name" value="GFO_IDH_MocA"/>
    <property type="match status" value="1"/>
</dbReference>
<dbReference type="GO" id="GO:0000166">
    <property type="term" value="F:nucleotide binding"/>
    <property type="evidence" value="ECO:0007669"/>
    <property type="project" value="InterPro"/>
</dbReference>
<sequence>MAEYAPVGSGPVGVGLIGAGNISDTYLENLNSFPDIEVLIVGDLLTDRAEEQADKHGIPASGSAADVLAHPGVEIVINITTPASHVEISSAAIAAGKHVWSEKPIGITRESAKALLEQADAAGLRVGIAPDTVLGPGVQTAKRAIERGDIGVPLFAQTGMQYQGPEVFHPNPGFLFAEGAGPLFDMGPYYFTTLVSILGPVAAVAALGLKASEEREILVGDLAGTMFPVEVPSTINVLAAFEGGAQSQSLLSFDSPLLRQGVVEISGTEGTIVLPDPNTFSGRTAIIHPFGNRGADPGTGGDREQEWVEVVEEGVVTGRGLGALDMARAIRTGRAHRATGELGYHVLDTMMSASESAASGQFVTVESTVDPIAAMPVDFDPFERTL</sequence>
<dbReference type="STRING" id="370764.SAMN04489810_1040"/>
<evidence type="ECO:0000313" key="5">
    <source>
        <dbReference type="EMBL" id="SDG70174.1"/>
    </source>
</evidence>
<accession>A0A1G7WEB1</accession>
<gene>
    <name evidence="5" type="ORF">SAMN04489810_1040</name>
</gene>
<dbReference type="SUPFAM" id="SSF55347">
    <property type="entry name" value="Glyceraldehyde-3-phosphate dehydrogenase-like, C-terminal domain"/>
    <property type="match status" value="1"/>
</dbReference>
<feature type="domain" description="Gfo/Idh/MocA-like oxidoreductase N-terminal" evidence="3">
    <location>
        <begin position="13"/>
        <end position="127"/>
    </location>
</feature>
<reference evidence="5 6" key="1">
    <citation type="submission" date="2016-10" db="EMBL/GenBank/DDBJ databases">
        <authorList>
            <person name="de Groot N.N."/>
        </authorList>
    </citation>
    <scope>NUCLEOTIDE SEQUENCE [LARGE SCALE GENOMIC DNA]</scope>
    <source>
        <strain evidence="5 6">DSM 23142</strain>
    </source>
</reference>
<evidence type="ECO:0000256" key="1">
    <source>
        <dbReference type="ARBA" id="ARBA00023002"/>
    </source>
</evidence>
<name>A0A1G7WEB1_9MICO</name>